<dbReference type="InterPro" id="IPR021047">
    <property type="entry name" value="Mannosyltransferase_CMT1"/>
</dbReference>
<evidence type="ECO:0000313" key="3">
    <source>
        <dbReference type="EMBL" id="EJT74680.1"/>
    </source>
</evidence>
<evidence type="ECO:0000313" key="5">
    <source>
        <dbReference type="Proteomes" id="UP000006039"/>
    </source>
</evidence>
<dbReference type="Proteomes" id="UP000006039">
    <property type="component" value="Unassembled WGS sequence"/>
</dbReference>
<keyword evidence="2" id="KW-0812">Transmembrane</keyword>
<name>J3P4T3_GAET3</name>
<dbReference type="RefSeq" id="XP_009224624.1">
    <property type="nucleotide sequence ID" value="XM_009226360.1"/>
</dbReference>
<feature type="compositionally biased region" description="Low complexity" evidence="1">
    <location>
        <begin position="79"/>
        <end position="90"/>
    </location>
</feature>
<evidence type="ECO:0000256" key="1">
    <source>
        <dbReference type="SAM" id="MobiDB-lite"/>
    </source>
</evidence>
<protein>
    <submittedName>
        <fullName evidence="3">Alpha-1,3-mannosyltransferase CMT1</fullName>
    </submittedName>
</protein>
<dbReference type="Pfam" id="PF11735">
    <property type="entry name" value="CAP59_mtransfer"/>
    <property type="match status" value="1"/>
</dbReference>
<dbReference type="VEuPathDB" id="FungiDB:GGTG_08518"/>
<keyword evidence="3" id="KW-0808">Transferase</keyword>
<evidence type="ECO:0000256" key="2">
    <source>
        <dbReference type="SAM" id="Phobius"/>
    </source>
</evidence>
<reference evidence="4" key="5">
    <citation type="submission" date="2018-04" db="UniProtKB">
        <authorList>
            <consortium name="EnsemblFungi"/>
        </authorList>
    </citation>
    <scope>IDENTIFICATION</scope>
    <source>
        <strain evidence="4">R3-111a-1</strain>
    </source>
</reference>
<reference evidence="3" key="3">
    <citation type="submission" date="2010-09" db="EMBL/GenBank/DDBJ databases">
        <title>Annotation of Gaeumannomyces graminis var. tritici R3-111a-1.</title>
        <authorList>
            <consortium name="The Broad Institute Genome Sequencing Platform"/>
            <person name="Ma L.-J."/>
            <person name="Dead R."/>
            <person name="Young S.K."/>
            <person name="Zeng Q."/>
            <person name="Gargeya S."/>
            <person name="Fitzgerald M."/>
            <person name="Haas B."/>
            <person name="Abouelleil A."/>
            <person name="Alvarado L."/>
            <person name="Arachchi H.M."/>
            <person name="Berlin A."/>
            <person name="Brown A."/>
            <person name="Chapman S.B."/>
            <person name="Chen Z."/>
            <person name="Dunbar C."/>
            <person name="Freedman E."/>
            <person name="Gearin G."/>
            <person name="Gellesch M."/>
            <person name="Goldberg J."/>
            <person name="Griggs A."/>
            <person name="Gujja S."/>
            <person name="Heiman D."/>
            <person name="Howarth C."/>
            <person name="Larson L."/>
            <person name="Lui A."/>
            <person name="MacDonald P.J.P."/>
            <person name="Mehta T."/>
            <person name="Montmayeur A."/>
            <person name="Murphy C."/>
            <person name="Neiman D."/>
            <person name="Pearson M."/>
            <person name="Priest M."/>
            <person name="Roberts A."/>
            <person name="Saif S."/>
            <person name="Shea T."/>
            <person name="Shenoy N."/>
            <person name="Sisk P."/>
            <person name="Stolte C."/>
            <person name="Sykes S."/>
            <person name="Yandava C."/>
            <person name="Wortman J."/>
            <person name="Nusbaum C."/>
            <person name="Birren B."/>
        </authorList>
    </citation>
    <scope>NUCLEOTIDE SEQUENCE</scope>
    <source>
        <strain evidence="3">R3-111a-1</strain>
    </source>
</reference>
<feature type="region of interest" description="Disordered" evidence="1">
    <location>
        <begin position="65"/>
        <end position="90"/>
    </location>
</feature>
<proteinExistence type="predicted"/>
<gene>
    <name evidence="4" type="primary">20348976</name>
    <name evidence="3" type="ORF">GGTG_08518</name>
</gene>
<dbReference type="OrthoDB" id="262547at2759"/>
<dbReference type="EMBL" id="GL385398">
    <property type="protein sequence ID" value="EJT74680.1"/>
    <property type="molecule type" value="Genomic_DNA"/>
</dbReference>
<keyword evidence="5" id="KW-1185">Reference proteome</keyword>
<dbReference type="HOGENOM" id="CLU_036740_1_1_1"/>
<reference evidence="3" key="2">
    <citation type="submission" date="2010-07" db="EMBL/GenBank/DDBJ databases">
        <authorList>
            <consortium name="The Broad Institute Genome Sequencing Platform"/>
            <consortium name="Broad Institute Genome Sequencing Center for Infectious Disease"/>
            <person name="Ma L.-J."/>
            <person name="Dead R."/>
            <person name="Young S."/>
            <person name="Zeng Q."/>
            <person name="Koehrsen M."/>
            <person name="Alvarado L."/>
            <person name="Berlin A."/>
            <person name="Chapman S.B."/>
            <person name="Chen Z."/>
            <person name="Freedman E."/>
            <person name="Gellesch M."/>
            <person name="Goldberg J."/>
            <person name="Griggs A."/>
            <person name="Gujja S."/>
            <person name="Heilman E.R."/>
            <person name="Heiman D."/>
            <person name="Hepburn T."/>
            <person name="Howarth C."/>
            <person name="Jen D."/>
            <person name="Larson L."/>
            <person name="Mehta T."/>
            <person name="Neiman D."/>
            <person name="Pearson M."/>
            <person name="Roberts A."/>
            <person name="Saif S."/>
            <person name="Shea T."/>
            <person name="Shenoy N."/>
            <person name="Sisk P."/>
            <person name="Stolte C."/>
            <person name="Sykes S."/>
            <person name="Walk T."/>
            <person name="White J."/>
            <person name="Yandava C."/>
            <person name="Haas B."/>
            <person name="Nusbaum C."/>
            <person name="Birren B."/>
        </authorList>
    </citation>
    <scope>NUCLEOTIDE SEQUENCE</scope>
    <source>
        <strain evidence="3">R3-111a-1</strain>
    </source>
</reference>
<dbReference type="GO" id="GO:0016757">
    <property type="term" value="F:glycosyltransferase activity"/>
    <property type="evidence" value="ECO:0007669"/>
    <property type="project" value="UniProtKB-KW"/>
</dbReference>
<keyword evidence="2" id="KW-1133">Transmembrane helix</keyword>
<organism evidence="3">
    <name type="scientific">Gaeumannomyces tritici (strain R3-111a-1)</name>
    <name type="common">Wheat and barley take-all root rot fungus</name>
    <name type="synonym">Gaeumannomyces graminis var. tritici</name>
    <dbReference type="NCBI Taxonomy" id="644352"/>
    <lineage>
        <taxon>Eukaryota</taxon>
        <taxon>Fungi</taxon>
        <taxon>Dikarya</taxon>
        <taxon>Ascomycota</taxon>
        <taxon>Pezizomycotina</taxon>
        <taxon>Sordariomycetes</taxon>
        <taxon>Sordariomycetidae</taxon>
        <taxon>Magnaporthales</taxon>
        <taxon>Magnaporthaceae</taxon>
        <taxon>Gaeumannomyces</taxon>
    </lineage>
</organism>
<feature type="region of interest" description="Disordered" evidence="1">
    <location>
        <begin position="96"/>
        <end position="115"/>
    </location>
</feature>
<reference evidence="4" key="4">
    <citation type="journal article" date="2015" name="G3 (Bethesda)">
        <title>Genome sequences of three phytopathogenic species of the Magnaporthaceae family of fungi.</title>
        <authorList>
            <person name="Okagaki L.H."/>
            <person name="Nunes C.C."/>
            <person name="Sailsbery J."/>
            <person name="Clay B."/>
            <person name="Brown D."/>
            <person name="John T."/>
            <person name="Oh Y."/>
            <person name="Young N."/>
            <person name="Fitzgerald M."/>
            <person name="Haas B.J."/>
            <person name="Zeng Q."/>
            <person name="Young S."/>
            <person name="Adiconis X."/>
            <person name="Fan L."/>
            <person name="Levin J.Z."/>
            <person name="Mitchell T.K."/>
            <person name="Okubara P.A."/>
            <person name="Farman M.L."/>
            <person name="Kohn L.M."/>
            <person name="Birren B."/>
            <person name="Ma L.-J."/>
            <person name="Dean R.A."/>
        </authorList>
    </citation>
    <scope>NUCLEOTIDE SEQUENCE</scope>
    <source>
        <strain evidence="4">R3-111a-1</strain>
    </source>
</reference>
<dbReference type="PANTHER" id="PTHR34144:SF5">
    <property type="entry name" value="ALPHA-1,3-MANNOSYLTRANSFERASE CMT1"/>
    <property type="match status" value="1"/>
</dbReference>
<evidence type="ECO:0000313" key="4">
    <source>
        <dbReference type="EnsemblFungi" id="EJT74680"/>
    </source>
</evidence>
<feature type="transmembrane region" description="Helical" evidence="2">
    <location>
        <begin position="28"/>
        <end position="46"/>
    </location>
</feature>
<dbReference type="eggNOG" id="ENOG502QRP7">
    <property type="taxonomic scope" value="Eukaryota"/>
</dbReference>
<keyword evidence="2" id="KW-0472">Membrane</keyword>
<reference evidence="5" key="1">
    <citation type="submission" date="2010-07" db="EMBL/GenBank/DDBJ databases">
        <title>The genome sequence of Gaeumannomyces graminis var. tritici strain R3-111a-1.</title>
        <authorList>
            <consortium name="The Broad Institute Genome Sequencing Platform"/>
            <person name="Ma L.-J."/>
            <person name="Dead R."/>
            <person name="Young S."/>
            <person name="Zeng Q."/>
            <person name="Koehrsen M."/>
            <person name="Alvarado L."/>
            <person name="Berlin A."/>
            <person name="Chapman S.B."/>
            <person name="Chen Z."/>
            <person name="Freedman E."/>
            <person name="Gellesch M."/>
            <person name="Goldberg J."/>
            <person name="Griggs A."/>
            <person name="Gujja S."/>
            <person name="Heilman E.R."/>
            <person name="Heiman D."/>
            <person name="Hepburn T."/>
            <person name="Howarth C."/>
            <person name="Jen D."/>
            <person name="Larson L."/>
            <person name="Mehta T."/>
            <person name="Neiman D."/>
            <person name="Pearson M."/>
            <person name="Roberts A."/>
            <person name="Saif S."/>
            <person name="Shea T."/>
            <person name="Shenoy N."/>
            <person name="Sisk P."/>
            <person name="Stolte C."/>
            <person name="Sykes S."/>
            <person name="Walk T."/>
            <person name="White J."/>
            <person name="Yandava C."/>
            <person name="Haas B."/>
            <person name="Nusbaum C."/>
            <person name="Birren B."/>
        </authorList>
    </citation>
    <scope>NUCLEOTIDE SEQUENCE [LARGE SCALE GENOMIC DNA]</scope>
    <source>
        <strain evidence="5">R3-111a-1</strain>
    </source>
</reference>
<feature type="compositionally biased region" description="Low complexity" evidence="1">
    <location>
        <begin position="296"/>
        <end position="305"/>
    </location>
</feature>
<dbReference type="PANTHER" id="PTHR34144">
    <property type="entry name" value="CHROMOSOME 8, WHOLE GENOME SHOTGUN SEQUENCE"/>
    <property type="match status" value="1"/>
</dbReference>
<dbReference type="EnsemblFungi" id="EJT74680">
    <property type="protein sequence ID" value="EJT74680"/>
    <property type="gene ID" value="GGTG_08518"/>
</dbReference>
<keyword evidence="3" id="KW-0328">Glycosyltransferase</keyword>
<accession>J3P4T3</accession>
<dbReference type="AlphaFoldDB" id="J3P4T3"/>
<sequence>MLSSPTTPSPNTRQGVAAMVPRMTKRRVFISVQLVLVFALAVYLTFGSHGLAAVTKLPAGLNPWKSGSNAQDPEPTSPPSTATAAPAEPEIILTPEEKKAQEEKQAQDDRHRGKTAEEIEKEFDENEARKKLSASQKKLATERVEAYIPAIMNADDTSVERMWCPKFNETRYQHLKASKWNPGKKYFFALNLRQCHYVLPRLLGSIVEVMRFVGPENCVLSIVEGRSDDGTAEILMALRPELEALGATYYYLNSDINPSEADRIERLAQLRNMALQPMINSRRKNRPKPADDAPATKETAPAAPARFMPRSEPPEQWGANIEFANDAVVAFINDVAICAEDILELLHQRVIQEADMTCAMDWSHIQDVPTFYDEWVARQINGDSFFDIPDDKSGSFARARYLFPDDLVSRERFEAGRAVHVFACWNGAVTFRAEPVMSEKVKFRDGREGECRVGEPTYFCKDLWWHGYGKIAIVPTVNLEYNDTYGAAIKKRKGYVSDWVKREHREKLPLQITWQRPPEKVLCMPGWTEQYWVPWNETLA</sequence>
<feature type="region of interest" description="Disordered" evidence="1">
    <location>
        <begin position="278"/>
        <end position="311"/>
    </location>
</feature>
<dbReference type="GeneID" id="20348976"/>